<feature type="compositionally biased region" description="Basic and acidic residues" evidence="6">
    <location>
        <begin position="586"/>
        <end position="606"/>
    </location>
</feature>
<sequence length="768" mass="84090">MSGTNSAGEELLVKTRKPYTITKQRERWTEEEHSKFLEALKLYGRAWQRIEEHIGTKTAVQIRSHAQKFFTKLEKESLTKGVPPGHAHDIDIPPPRPKRKPSNPYPRKTSVGSIPSSSPGARDVKPVTWISSLCPSRQALDLENDPPPEDHPGIETCQRTKETPKDSNRSEVLNNFQEAPSAFISPTRLTSVSIPEVLTKQCASSECVPPLKEINGPTTTDGSYLTVESKANQKPGKTDISNTDLNISRCEGPILEDYSHPAHEKVAPEQRTNEMKQQEKLDALSIETQSINCPTHEFVNVAHTSSFDRTSPVTVSHHSGDQEIPNPFPIPPISPTTEQYVNSGRPTFYPSFPIPHPPFTLFRNNHDSYRSFLNISSTFSGLIISTLLQNPAVHAAATVAASFWPCADNSSTDTLVGGCPVRQTGQSPSLTAIVAATVAAASAWWASHGMLPFYPSPHTSFAFPPTATTDIPTEGTTQVTEDNKEITDGMPSYPAREDQRLLDPEFSTALRAQAPATKPSPLPSPDSDENGGESTHAAQQKASSHGQMTVPCPGMPDTDEGKTRKLLDRSSCGSNTTSSSEVETDALEKHAEGNEDSKEAGDEPINRRCKNIGSNSDSWKEVSEEVVGRLAFQALFSREVLPQSFKPVHNLRNKALPRTSDEEEKQKSSEKGKVLFKADIGNGIRVTPLDNPIFIDENESVTSDNTKKGPLTNMLAGHHGKLKGFRTGFKPYKRCSMEVSEGSMVANSSKQSEEKSTKRIRLEGEAST</sequence>
<dbReference type="OrthoDB" id="118550at2759"/>
<feature type="compositionally biased region" description="Polar residues" evidence="6">
    <location>
        <begin position="466"/>
        <end position="480"/>
    </location>
</feature>
<evidence type="ECO:0000256" key="2">
    <source>
        <dbReference type="ARBA" id="ARBA00023015"/>
    </source>
</evidence>
<dbReference type="InterPro" id="IPR017930">
    <property type="entry name" value="Myb_dom"/>
</dbReference>
<evidence type="ECO:0000256" key="4">
    <source>
        <dbReference type="ARBA" id="ARBA00023163"/>
    </source>
</evidence>
<evidence type="ECO:0000313" key="11">
    <source>
        <dbReference type="Proteomes" id="UP000283530"/>
    </source>
</evidence>
<feature type="compositionally biased region" description="Basic and acidic residues" evidence="6">
    <location>
        <begin position="559"/>
        <end position="568"/>
    </location>
</feature>
<evidence type="ECO:0000256" key="3">
    <source>
        <dbReference type="ARBA" id="ARBA00023125"/>
    </source>
</evidence>
<feature type="domain" description="SANT" evidence="8">
    <location>
        <begin position="23"/>
        <end position="74"/>
    </location>
</feature>
<dbReference type="NCBIfam" id="TIGR01557">
    <property type="entry name" value="myb_SHAQKYF"/>
    <property type="match status" value="1"/>
</dbReference>
<name>A0A3S3PFH0_9MAGN</name>
<evidence type="ECO:0000259" key="9">
    <source>
        <dbReference type="PROSITE" id="PS51294"/>
    </source>
</evidence>
<feature type="compositionally biased region" description="Polar residues" evidence="6">
    <location>
        <begin position="110"/>
        <end position="119"/>
    </location>
</feature>
<feature type="region of interest" description="Disordered" evidence="6">
    <location>
        <begin position="76"/>
        <end position="123"/>
    </location>
</feature>
<dbReference type="PROSITE" id="PS50090">
    <property type="entry name" value="MYB_LIKE"/>
    <property type="match status" value="1"/>
</dbReference>
<feature type="compositionally biased region" description="Polar residues" evidence="6">
    <location>
        <begin position="532"/>
        <end position="547"/>
    </location>
</feature>
<reference evidence="10 11" key="1">
    <citation type="journal article" date="2019" name="Nat. Plants">
        <title>Stout camphor tree genome fills gaps in understanding of flowering plant genome evolution.</title>
        <authorList>
            <person name="Chaw S.M."/>
            <person name="Liu Y.C."/>
            <person name="Wu Y.W."/>
            <person name="Wang H.Y."/>
            <person name="Lin C.I."/>
            <person name="Wu C.S."/>
            <person name="Ke H.M."/>
            <person name="Chang L.Y."/>
            <person name="Hsu C.Y."/>
            <person name="Yang H.T."/>
            <person name="Sudianto E."/>
            <person name="Hsu M.H."/>
            <person name="Wu K.P."/>
            <person name="Wang L.N."/>
            <person name="Leebens-Mack J.H."/>
            <person name="Tsai I.J."/>
        </authorList>
    </citation>
    <scope>NUCLEOTIDE SEQUENCE [LARGE SCALE GENOMIC DNA]</scope>
    <source>
        <strain evidence="11">cv. Chaw 1501</strain>
        <tissue evidence="10">Young leaves</tissue>
    </source>
</reference>
<evidence type="ECO:0000259" key="7">
    <source>
        <dbReference type="PROSITE" id="PS50090"/>
    </source>
</evidence>
<evidence type="ECO:0000256" key="5">
    <source>
        <dbReference type="ARBA" id="ARBA00023242"/>
    </source>
</evidence>
<keyword evidence="5" id="KW-0539">Nucleus</keyword>
<organism evidence="10 11">
    <name type="scientific">Cinnamomum micranthum f. kanehirae</name>
    <dbReference type="NCBI Taxonomy" id="337451"/>
    <lineage>
        <taxon>Eukaryota</taxon>
        <taxon>Viridiplantae</taxon>
        <taxon>Streptophyta</taxon>
        <taxon>Embryophyta</taxon>
        <taxon>Tracheophyta</taxon>
        <taxon>Spermatophyta</taxon>
        <taxon>Magnoliopsida</taxon>
        <taxon>Magnoliidae</taxon>
        <taxon>Laurales</taxon>
        <taxon>Lauraceae</taxon>
        <taxon>Cinnamomum</taxon>
    </lineage>
</organism>
<feature type="compositionally biased region" description="Basic and acidic residues" evidence="6">
    <location>
        <begin position="751"/>
        <end position="768"/>
    </location>
</feature>
<protein>
    <submittedName>
        <fullName evidence="10">Protein LHY isoform X3</fullName>
    </submittedName>
</protein>
<proteinExistence type="predicted"/>
<dbReference type="InterPro" id="IPR009057">
    <property type="entry name" value="Homeodomain-like_sf"/>
</dbReference>
<gene>
    <name evidence="10" type="ORF">CKAN_01858800</name>
</gene>
<evidence type="ECO:0000256" key="1">
    <source>
        <dbReference type="ARBA" id="ARBA00004123"/>
    </source>
</evidence>
<dbReference type="GO" id="GO:0005634">
    <property type="term" value="C:nucleus"/>
    <property type="evidence" value="ECO:0007669"/>
    <property type="project" value="UniProtKB-SubCell"/>
</dbReference>
<dbReference type="FunFam" id="1.10.10.60:FF:000023">
    <property type="entry name" value="protein REVEILLE 6 isoform X1"/>
    <property type="match status" value="1"/>
</dbReference>
<feature type="compositionally biased region" description="Low complexity" evidence="6">
    <location>
        <begin position="570"/>
        <end position="580"/>
    </location>
</feature>
<feature type="region of interest" description="Disordered" evidence="6">
    <location>
        <begin position="139"/>
        <end position="169"/>
    </location>
</feature>
<dbReference type="InterPro" id="IPR001005">
    <property type="entry name" value="SANT/Myb"/>
</dbReference>
<dbReference type="PANTHER" id="PTHR12802">
    <property type="entry name" value="SWI/SNF COMPLEX-RELATED"/>
    <property type="match status" value="1"/>
</dbReference>
<dbReference type="SUPFAM" id="SSF46689">
    <property type="entry name" value="Homeodomain-like"/>
    <property type="match status" value="1"/>
</dbReference>
<dbReference type="PROSITE" id="PS51293">
    <property type="entry name" value="SANT"/>
    <property type="match status" value="1"/>
</dbReference>
<keyword evidence="4" id="KW-0804">Transcription</keyword>
<dbReference type="SMART" id="SM00717">
    <property type="entry name" value="SANT"/>
    <property type="match status" value="1"/>
</dbReference>
<feature type="region of interest" description="Disordered" evidence="6">
    <location>
        <begin position="652"/>
        <end position="671"/>
    </location>
</feature>
<comment type="caution">
    <text evidence="10">The sequence shown here is derived from an EMBL/GenBank/DDBJ whole genome shotgun (WGS) entry which is preliminary data.</text>
</comment>
<feature type="region of interest" description="Disordered" evidence="6">
    <location>
        <begin position="464"/>
        <end position="496"/>
    </location>
</feature>
<feature type="compositionally biased region" description="Basic and acidic residues" evidence="6">
    <location>
        <begin position="148"/>
        <end position="169"/>
    </location>
</feature>
<comment type="subcellular location">
    <subcellularLocation>
        <location evidence="1">Nucleus</location>
    </subcellularLocation>
</comment>
<dbReference type="PANTHER" id="PTHR12802:SF177">
    <property type="entry name" value="PROTEIN CCA1"/>
    <property type="match status" value="1"/>
</dbReference>
<keyword evidence="3" id="KW-0238">DNA-binding</keyword>
<dbReference type="PROSITE" id="PS51294">
    <property type="entry name" value="HTH_MYB"/>
    <property type="match status" value="1"/>
</dbReference>
<feature type="domain" description="Myb-like" evidence="7">
    <location>
        <begin position="20"/>
        <end position="70"/>
    </location>
</feature>
<dbReference type="CDD" id="cd00167">
    <property type="entry name" value="SANT"/>
    <property type="match status" value="1"/>
</dbReference>
<dbReference type="Gene3D" id="1.10.10.60">
    <property type="entry name" value="Homeodomain-like"/>
    <property type="match status" value="1"/>
</dbReference>
<accession>A0A3S3PFH0</accession>
<dbReference type="GO" id="GO:0010468">
    <property type="term" value="P:regulation of gene expression"/>
    <property type="evidence" value="ECO:0007669"/>
    <property type="project" value="UniProtKB-ARBA"/>
</dbReference>
<dbReference type="AlphaFoldDB" id="A0A3S3PFH0"/>
<dbReference type="EMBL" id="QPKB01000007">
    <property type="protein sequence ID" value="RWR89528.1"/>
    <property type="molecule type" value="Genomic_DNA"/>
</dbReference>
<dbReference type="Pfam" id="PF00249">
    <property type="entry name" value="Myb_DNA-binding"/>
    <property type="match status" value="1"/>
</dbReference>
<feature type="region of interest" description="Disordered" evidence="6">
    <location>
        <begin position="512"/>
        <end position="618"/>
    </location>
</feature>
<dbReference type="GO" id="GO:0003677">
    <property type="term" value="F:DNA binding"/>
    <property type="evidence" value="ECO:0007669"/>
    <property type="project" value="UniProtKB-KW"/>
</dbReference>
<feature type="domain" description="HTH myb-type" evidence="9">
    <location>
        <begin position="20"/>
        <end position="74"/>
    </location>
</feature>
<keyword evidence="2" id="KW-0805">Transcription regulation</keyword>
<evidence type="ECO:0000259" key="8">
    <source>
        <dbReference type="PROSITE" id="PS51293"/>
    </source>
</evidence>
<dbReference type="Proteomes" id="UP000283530">
    <property type="component" value="Unassembled WGS sequence"/>
</dbReference>
<evidence type="ECO:0000256" key="6">
    <source>
        <dbReference type="SAM" id="MobiDB-lite"/>
    </source>
</evidence>
<dbReference type="InterPro" id="IPR017884">
    <property type="entry name" value="SANT_dom"/>
</dbReference>
<keyword evidence="11" id="KW-1185">Reference proteome</keyword>
<dbReference type="STRING" id="337451.A0A3S3PFH0"/>
<feature type="region of interest" description="Disordered" evidence="6">
    <location>
        <begin position="740"/>
        <end position="768"/>
    </location>
</feature>
<evidence type="ECO:0000313" key="10">
    <source>
        <dbReference type="EMBL" id="RWR89528.1"/>
    </source>
</evidence>
<dbReference type="InterPro" id="IPR006447">
    <property type="entry name" value="Myb_dom_plants"/>
</dbReference>